<name>A0A397Q251_9HYPH</name>
<keyword evidence="11" id="KW-1185">Reference proteome</keyword>
<dbReference type="GO" id="GO:0030322">
    <property type="term" value="P:stabilization of membrane potential"/>
    <property type="evidence" value="ECO:0007669"/>
    <property type="project" value="TreeGrafter"/>
</dbReference>
<dbReference type="InterPro" id="IPR013099">
    <property type="entry name" value="K_chnl_dom"/>
</dbReference>
<keyword evidence="5" id="KW-0406">Ion transport</keyword>
<evidence type="ECO:0000256" key="7">
    <source>
        <dbReference type="ARBA" id="ARBA00023303"/>
    </source>
</evidence>
<evidence type="ECO:0000256" key="8">
    <source>
        <dbReference type="SAM" id="Phobius"/>
    </source>
</evidence>
<sequence>MFSFLLTFVRLVKAVALLWHNPEFRNIAILILILVGLGTVFYAVVEGWHWFDALYFTVITLATVGYGDFAPQTVFGKAFTIVYVIIGLGLFVTLVRYVAEGILKDRAEHQRARQSDKKPER</sequence>
<protein>
    <submittedName>
        <fullName evidence="10">Ion channel</fullName>
    </submittedName>
</protein>
<comment type="subcellular location">
    <subcellularLocation>
        <location evidence="1">Membrane</location>
        <topology evidence="1">Multi-pass membrane protein</topology>
    </subcellularLocation>
</comment>
<dbReference type="Pfam" id="PF07885">
    <property type="entry name" value="Ion_trans_2"/>
    <property type="match status" value="1"/>
</dbReference>
<dbReference type="RefSeq" id="WP_119059974.1">
    <property type="nucleotide sequence ID" value="NZ_QXDF01000001.1"/>
</dbReference>
<reference evidence="10 11" key="1">
    <citation type="submission" date="2018-08" db="EMBL/GenBank/DDBJ databases">
        <title>Genomic Encyclopedia of Archaeal and Bacterial Type Strains, Phase II (KMG-II): from individual species to whole genera.</title>
        <authorList>
            <person name="Goeker M."/>
        </authorList>
    </citation>
    <scope>NUCLEOTIDE SEQUENCE [LARGE SCALE GENOMIC DNA]</scope>
    <source>
        <strain evidence="10 11">DSM 5002</strain>
    </source>
</reference>
<dbReference type="Proteomes" id="UP000266273">
    <property type="component" value="Unassembled WGS sequence"/>
</dbReference>
<feature type="transmembrane region" description="Helical" evidence="8">
    <location>
        <begin position="52"/>
        <end position="69"/>
    </location>
</feature>
<dbReference type="EMBL" id="QXDF01000001">
    <property type="protein sequence ID" value="RIA55013.1"/>
    <property type="molecule type" value="Genomic_DNA"/>
</dbReference>
<accession>A0A397Q251</accession>
<gene>
    <name evidence="10" type="ORF">BXY53_0063</name>
</gene>
<evidence type="ECO:0000256" key="1">
    <source>
        <dbReference type="ARBA" id="ARBA00004141"/>
    </source>
</evidence>
<evidence type="ECO:0000256" key="3">
    <source>
        <dbReference type="ARBA" id="ARBA00022692"/>
    </source>
</evidence>
<dbReference type="GO" id="GO:0015271">
    <property type="term" value="F:outward rectifier potassium channel activity"/>
    <property type="evidence" value="ECO:0007669"/>
    <property type="project" value="TreeGrafter"/>
</dbReference>
<keyword evidence="2" id="KW-0813">Transport</keyword>
<keyword evidence="6 8" id="KW-0472">Membrane</keyword>
<evidence type="ECO:0000313" key="11">
    <source>
        <dbReference type="Proteomes" id="UP000266273"/>
    </source>
</evidence>
<dbReference type="AlphaFoldDB" id="A0A397Q251"/>
<keyword evidence="4 8" id="KW-1133">Transmembrane helix</keyword>
<dbReference type="PANTHER" id="PTHR11003:SF291">
    <property type="entry name" value="IP11374P"/>
    <property type="match status" value="1"/>
</dbReference>
<evidence type="ECO:0000256" key="6">
    <source>
        <dbReference type="ARBA" id="ARBA00023136"/>
    </source>
</evidence>
<keyword evidence="7" id="KW-0407">Ion channel</keyword>
<evidence type="ECO:0000256" key="2">
    <source>
        <dbReference type="ARBA" id="ARBA00022448"/>
    </source>
</evidence>
<keyword evidence="3 8" id="KW-0812">Transmembrane</keyword>
<dbReference type="OrthoDB" id="9799090at2"/>
<feature type="transmembrane region" description="Helical" evidence="8">
    <location>
        <begin position="24"/>
        <end position="45"/>
    </location>
</feature>
<evidence type="ECO:0000259" key="9">
    <source>
        <dbReference type="Pfam" id="PF07885"/>
    </source>
</evidence>
<dbReference type="PANTHER" id="PTHR11003">
    <property type="entry name" value="POTASSIUM CHANNEL, SUBFAMILY K"/>
    <property type="match status" value="1"/>
</dbReference>
<dbReference type="GO" id="GO:0022841">
    <property type="term" value="F:potassium ion leak channel activity"/>
    <property type="evidence" value="ECO:0007669"/>
    <property type="project" value="TreeGrafter"/>
</dbReference>
<comment type="caution">
    <text evidence="10">The sequence shown here is derived from an EMBL/GenBank/DDBJ whole genome shotgun (WGS) entry which is preliminary data.</text>
</comment>
<dbReference type="Gene3D" id="1.10.287.70">
    <property type="match status" value="1"/>
</dbReference>
<evidence type="ECO:0000256" key="5">
    <source>
        <dbReference type="ARBA" id="ARBA00023065"/>
    </source>
</evidence>
<dbReference type="InterPro" id="IPR003280">
    <property type="entry name" value="2pore_dom_K_chnl"/>
</dbReference>
<dbReference type="SUPFAM" id="SSF81324">
    <property type="entry name" value="Voltage-gated potassium channels"/>
    <property type="match status" value="1"/>
</dbReference>
<feature type="domain" description="Potassium channel" evidence="9">
    <location>
        <begin position="30"/>
        <end position="100"/>
    </location>
</feature>
<organism evidence="10 11">
    <name type="scientific">Dichotomicrobium thermohalophilum</name>
    <dbReference type="NCBI Taxonomy" id="933063"/>
    <lineage>
        <taxon>Bacteria</taxon>
        <taxon>Pseudomonadati</taxon>
        <taxon>Pseudomonadota</taxon>
        <taxon>Alphaproteobacteria</taxon>
        <taxon>Hyphomicrobiales</taxon>
        <taxon>Hyphomicrobiaceae</taxon>
        <taxon>Dichotomicrobium</taxon>
    </lineage>
</organism>
<evidence type="ECO:0000313" key="10">
    <source>
        <dbReference type="EMBL" id="RIA55013.1"/>
    </source>
</evidence>
<evidence type="ECO:0000256" key="4">
    <source>
        <dbReference type="ARBA" id="ARBA00022989"/>
    </source>
</evidence>
<feature type="transmembrane region" description="Helical" evidence="8">
    <location>
        <begin position="81"/>
        <end position="99"/>
    </location>
</feature>
<dbReference type="GO" id="GO:0005886">
    <property type="term" value="C:plasma membrane"/>
    <property type="evidence" value="ECO:0007669"/>
    <property type="project" value="TreeGrafter"/>
</dbReference>
<proteinExistence type="predicted"/>